<gene>
    <name evidence="4" type="ORF">FNK824_LOCUS12835</name>
    <name evidence="5" type="ORF">JBS370_LOCUS15693</name>
    <name evidence="2" type="ORF">SEV965_LOCUS20686</name>
    <name evidence="3" type="ORF">ZHD862_LOCUS26495</name>
</gene>
<dbReference type="AlphaFoldDB" id="A0A815BK43"/>
<comment type="caution">
    <text evidence="3">The sequence shown here is derived from an EMBL/GenBank/DDBJ whole genome shotgun (WGS) entry which is preliminary data.</text>
</comment>
<dbReference type="EMBL" id="CAJOBE010001637">
    <property type="protein sequence ID" value="CAF3761605.1"/>
    <property type="molecule type" value="Genomic_DNA"/>
</dbReference>
<evidence type="ECO:0000313" key="4">
    <source>
        <dbReference type="EMBL" id="CAF3761605.1"/>
    </source>
</evidence>
<organism evidence="3 6">
    <name type="scientific">Rotaria sordida</name>
    <dbReference type="NCBI Taxonomy" id="392033"/>
    <lineage>
        <taxon>Eukaryota</taxon>
        <taxon>Metazoa</taxon>
        <taxon>Spiralia</taxon>
        <taxon>Gnathifera</taxon>
        <taxon>Rotifera</taxon>
        <taxon>Eurotatoria</taxon>
        <taxon>Bdelloidea</taxon>
        <taxon>Philodinida</taxon>
        <taxon>Philodinidae</taxon>
        <taxon>Rotaria</taxon>
    </lineage>
</organism>
<feature type="region of interest" description="Disordered" evidence="1">
    <location>
        <begin position="1"/>
        <end position="126"/>
    </location>
</feature>
<dbReference type="EMBL" id="CAJNOU010001362">
    <property type="protein sequence ID" value="CAF1192664.1"/>
    <property type="molecule type" value="Genomic_DNA"/>
</dbReference>
<feature type="compositionally biased region" description="Acidic residues" evidence="1">
    <location>
        <begin position="107"/>
        <end position="116"/>
    </location>
</feature>
<dbReference type="Proteomes" id="UP000663889">
    <property type="component" value="Unassembled WGS sequence"/>
</dbReference>
<evidence type="ECO:0000313" key="2">
    <source>
        <dbReference type="EMBL" id="CAF1192664.1"/>
    </source>
</evidence>
<name>A0A815BK43_9BILA</name>
<dbReference type="Proteomes" id="UP000663836">
    <property type="component" value="Unassembled WGS sequence"/>
</dbReference>
<dbReference type="EMBL" id="CAJNOT010001995">
    <property type="protein sequence ID" value="CAF1272644.1"/>
    <property type="molecule type" value="Genomic_DNA"/>
</dbReference>
<feature type="compositionally biased region" description="Basic and acidic residues" evidence="1">
    <location>
        <begin position="59"/>
        <end position="90"/>
    </location>
</feature>
<reference evidence="3" key="1">
    <citation type="submission" date="2021-02" db="EMBL/GenBank/DDBJ databases">
        <authorList>
            <person name="Nowell W R."/>
        </authorList>
    </citation>
    <scope>NUCLEOTIDE SEQUENCE</scope>
</reference>
<feature type="compositionally biased region" description="Acidic residues" evidence="1">
    <location>
        <begin position="49"/>
        <end position="58"/>
    </location>
</feature>
<feature type="compositionally biased region" description="Basic and acidic residues" evidence="1">
    <location>
        <begin position="117"/>
        <end position="126"/>
    </location>
</feature>
<protein>
    <submittedName>
        <fullName evidence="3">Uncharacterized protein</fullName>
    </submittedName>
</protein>
<dbReference type="Proteomes" id="UP000663874">
    <property type="component" value="Unassembled WGS sequence"/>
</dbReference>
<dbReference type="EMBL" id="CAJOBD010001518">
    <property type="protein sequence ID" value="CAF3807914.1"/>
    <property type="molecule type" value="Genomic_DNA"/>
</dbReference>
<evidence type="ECO:0000313" key="3">
    <source>
        <dbReference type="EMBL" id="CAF1272644.1"/>
    </source>
</evidence>
<dbReference type="Proteomes" id="UP000663864">
    <property type="component" value="Unassembled WGS sequence"/>
</dbReference>
<evidence type="ECO:0000313" key="6">
    <source>
        <dbReference type="Proteomes" id="UP000663864"/>
    </source>
</evidence>
<accession>A0A815BK43</accession>
<proteinExistence type="predicted"/>
<evidence type="ECO:0000256" key="1">
    <source>
        <dbReference type="SAM" id="MobiDB-lite"/>
    </source>
</evidence>
<sequence>MSTDEEISAVSDVENAKKSDGTSTAGEHNTDKVNNAELEEQSNEKSTTEEEEEENQPDDEIKRENNKRDINKIEKNNLREEQEVEAKQDEINGSMKTNKKIKIIDSTTDENDETDSEIPKEELTVV</sequence>
<evidence type="ECO:0000313" key="5">
    <source>
        <dbReference type="EMBL" id="CAF3807914.1"/>
    </source>
</evidence>